<name>A0ABT5JD37_RHOTP</name>
<accession>A0ABT5JD37</accession>
<feature type="signal peptide" evidence="1">
    <location>
        <begin position="1"/>
        <end position="22"/>
    </location>
</feature>
<proteinExistence type="predicted"/>
<feature type="chain" id="PRO_5047334092" evidence="1">
    <location>
        <begin position="23"/>
        <end position="165"/>
    </location>
</feature>
<reference evidence="2" key="2">
    <citation type="submission" date="2023-02" db="EMBL/GenBank/DDBJ databases">
        <authorList>
            <person name="Rayyan A."/>
            <person name="Meyer T."/>
            <person name="Kyndt J.A."/>
        </authorList>
    </citation>
    <scope>NUCLEOTIDE SEQUENCE</scope>
    <source>
        <strain evidence="2">DSM 9987</strain>
    </source>
</reference>
<dbReference type="Proteomes" id="UP001165652">
    <property type="component" value="Unassembled WGS sequence"/>
</dbReference>
<dbReference type="InterPro" id="IPR021851">
    <property type="entry name" value="DUF3455"/>
</dbReference>
<dbReference type="EMBL" id="JAQQLI010000024">
    <property type="protein sequence ID" value="MDC7787189.1"/>
    <property type="molecule type" value="Genomic_DNA"/>
</dbReference>
<gene>
    <name evidence="2" type="ORF">PQJ73_15970</name>
</gene>
<evidence type="ECO:0000256" key="1">
    <source>
        <dbReference type="SAM" id="SignalP"/>
    </source>
</evidence>
<organism evidence="2 3">
    <name type="scientific">Rhodoplanes tepidamans</name>
    <name type="common">Rhodoplanes cryptolactis</name>
    <dbReference type="NCBI Taxonomy" id="200616"/>
    <lineage>
        <taxon>Bacteria</taxon>
        <taxon>Pseudomonadati</taxon>
        <taxon>Pseudomonadota</taxon>
        <taxon>Alphaproteobacteria</taxon>
        <taxon>Hyphomicrobiales</taxon>
        <taxon>Nitrobacteraceae</taxon>
        <taxon>Rhodoplanes</taxon>
    </lineage>
</organism>
<protein>
    <submittedName>
        <fullName evidence="2">DUF3455 domain-containing protein</fullName>
    </submittedName>
</protein>
<sequence>MPPIRSVIPALVVATLAGAARAELPAAIEAPGLSPVLTVGAAGAQIYECKSGQDGKLAWTFREPVASLMRDGATVGRHYRGPTFEHQDGSAVVIKAVASAPSPDGAIPWLKADAVEKRGAGVLADVVQVQRINTRGGVLQGACETPGAVQGAAYTADYVFLRKAP</sequence>
<evidence type="ECO:0000313" key="2">
    <source>
        <dbReference type="EMBL" id="MDC7787189.1"/>
    </source>
</evidence>
<dbReference type="Pfam" id="PF11937">
    <property type="entry name" value="DUF3455"/>
    <property type="match status" value="2"/>
</dbReference>
<evidence type="ECO:0000313" key="3">
    <source>
        <dbReference type="Proteomes" id="UP001165652"/>
    </source>
</evidence>
<keyword evidence="3" id="KW-1185">Reference proteome</keyword>
<dbReference type="PANTHER" id="PTHR35567:SF1">
    <property type="entry name" value="CONSERVED FUNGAL PROTEIN (AFU_ORTHOLOGUE AFUA_1G14230)"/>
    <property type="match status" value="1"/>
</dbReference>
<comment type="caution">
    <text evidence="2">The sequence shown here is derived from an EMBL/GenBank/DDBJ whole genome shotgun (WGS) entry which is preliminary data.</text>
</comment>
<keyword evidence="1" id="KW-0732">Signal</keyword>
<dbReference type="PANTHER" id="PTHR35567">
    <property type="entry name" value="MALATE DEHYDROGENASE (AFU_ORTHOLOGUE AFUA_2G13800)"/>
    <property type="match status" value="1"/>
</dbReference>
<reference evidence="2" key="1">
    <citation type="journal article" date="2023" name="Microbiol Resour">
        <title>Genome Sequences of Rhodoplanes serenus and Two Thermotolerant Strains, Rhodoplanes tepidamans and 'Rhodoplanes cryptolactis,' Further Refine the Genus.</title>
        <authorList>
            <person name="Rayyan A.A."/>
            <person name="Kyndt J.A."/>
        </authorList>
    </citation>
    <scope>NUCLEOTIDE SEQUENCE</scope>
    <source>
        <strain evidence="2">DSM 9987</strain>
    </source>
</reference>